<evidence type="ECO:0000313" key="4">
    <source>
        <dbReference type="EMBL" id="PKQ67318.1"/>
    </source>
</evidence>
<dbReference type="EMBL" id="MVDE01000009">
    <property type="protein sequence ID" value="PKQ67318.1"/>
    <property type="molecule type" value="Genomic_DNA"/>
</dbReference>
<evidence type="ECO:0000259" key="3">
    <source>
        <dbReference type="PROSITE" id="PS51186"/>
    </source>
</evidence>
<reference evidence="4 5" key="1">
    <citation type="journal article" date="2017" name="Front. Microbiol.">
        <title>Labilibaculum manganireducens gen. nov., sp. nov. and Labilibaculum filiforme sp. nov., Novel Bacteroidetes Isolated from Subsurface Sediments of the Baltic Sea.</title>
        <authorList>
            <person name="Vandieken V."/>
            <person name="Marshall I.P."/>
            <person name="Niemann H."/>
            <person name="Engelen B."/>
            <person name="Cypionka H."/>
        </authorList>
    </citation>
    <scope>NUCLEOTIDE SEQUENCE [LARGE SCALE GENOMIC DNA]</scope>
    <source>
        <strain evidence="4 5">59.10-2M</strain>
    </source>
</reference>
<dbReference type="AlphaFoldDB" id="A0A2N3IAL9"/>
<evidence type="ECO:0000313" key="5">
    <source>
        <dbReference type="Proteomes" id="UP000233618"/>
    </source>
</evidence>
<dbReference type="SUPFAM" id="SSF55729">
    <property type="entry name" value="Acyl-CoA N-acyltransferases (Nat)"/>
    <property type="match status" value="1"/>
</dbReference>
<dbReference type="Gene3D" id="3.40.630.30">
    <property type="match status" value="1"/>
</dbReference>
<sequence length="141" mass="16398">MSSIKPRSYKSDDYQHILKLWEITNLGGEERGDNAETIEVSLLHGGKFWILEDSKTRKLIGSCWVTNDSRRLYLHHLGIHPEYQHQGYGKLLTETALAHAKSLNMQIKLEVHHSNKTALNIYKEQGFNILEGYEVMIKRRH</sequence>
<dbReference type="PANTHER" id="PTHR43420">
    <property type="entry name" value="ACETYLTRANSFERASE"/>
    <property type="match status" value="1"/>
</dbReference>
<keyword evidence="2" id="KW-0012">Acyltransferase</keyword>
<accession>A0A2N3IAL9</accession>
<dbReference type="RefSeq" id="WP_180327259.1">
    <property type="nucleotide sequence ID" value="NZ_MVDE01000009.1"/>
</dbReference>
<dbReference type="GO" id="GO:0016747">
    <property type="term" value="F:acyltransferase activity, transferring groups other than amino-acyl groups"/>
    <property type="evidence" value="ECO:0007669"/>
    <property type="project" value="InterPro"/>
</dbReference>
<evidence type="ECO:0000256" key="1">
    <source>
        <dbReference type="ARBA" id="ARBA00022679"/>
    </source>
</evidence>
<organism evidence="4 5">
    <name type="scientific">Labilibaculum manganireducens</name>
    <dbReference type="NCBI Taxonomy" id="1940525"/>
    <lineage>
        <taxon>Bacteria</taxon>
        <taxon>Pseudomonadati</taxon>
        <taxon>Bacteroidota</taxon>
        <taxon>Bacteroidia</taxon>
        <taxon>Marinilabiliales</taxon>
        <taxon>Marinifilaceae</taxon>
        <taxon>Labilibaculum</taxon>
    </lineage>
</organism>
<keyword evidence="1" id="KW-0808">Transferase</keyword>
<name>A0A2N3IAL9_9BACT</name>
<keyword evidence="5" id="KW-1185">Reference proteome</keyword>
<dbReference type="InterPro" id="IPR050680">
    <property type="entry name" value="YpeA/RimI_acetyltransf"/>
</dbReference>
<dbReference type="InterPro" id="IPR016181">
    <property type="entry name" value="Acyl_CoA_acyltransferase"/>
</dbReference>
<dbReference type="Pfam" id="PF00583">
    <property type="entry name" value="Acetyltransf_1"/>
    <property type="match status" value="1"/>
</dbReference>
<evidence type="ECO:0000256" key="2">
    <source>
        <dbReference type="ARBA" id="ARBA00023315"/>
    </source>
</evidence>
<protein>
    <recommendedName>
        <fullName evidence="3">N-acetyltransferase domain-containing protein</fullName>
    </recommendedName>
</protein>
<dbReference type="CDD" id="cd04301">
    <property type="entry name" value="NAT_SF"/>
    <property type="match status" value="1"/>
</dbReference>
<proteinExistence type="predicted"/>
<dbReference type="PROSITE" id="PS51186">
    <property type="entry name" value="GNAT"/>
    <property type="match status" value="1"/>
</dbReference>
<dbReference type="InterPro" id="IPR000182">
    <property type="entry name" value="GNAT_dom"/>
</dbReference>
<comment type="caution">
    <text evidence="4">The sequence shown here is derived from an EMBL/GenBank/DDBJ whole genome shotgun (WGS) entry which is preliminary data.</text>
</comment>
<gene>
    <name evidence="4" type="ORF">BZG01_07985</name>
</gene>
<feature type="domain" description="N-acetyltransferase" evidence="3">
    <location>
        <begin position="4"/>
        <end position="141"/>
    </location>
</feature>
<dbReference type="Proteomes" id="UP000233618">
    <property type="component" value="Unassembled WGS sequence"/>
</dbReference>